<dbReference type="Proteomes" id="UP000265618">
    <property type="component" value="Unassembled WGS sequence"/>
</dbReference>
<comment type="caution">
    <text evidence="1">The sequence shown here is derived from an EMBL/GenBank/DDBJ whole genome shotgun (WGS) entry which is preliminary data.</text>
</comment>
<proteinExistence type="predicted"/>
<accession>A0A9K3GD85</accession>
<dbReference type="EMBL" id="BDIP01000015">
    <property type="protein sequence ID" value="GIQ79499.1"/>
    <property type="molecule type" value="Genomic_DNA"/>
</dbReference>
<sequence>MARTMHCCARVKYMDDGTQVVLSSQVVLPMAWTMHCNIREGYKRPNRTMHTSNRRRKRVPYKRHEILSFERAAARLVLKRQRGRKRERELAERLATAPPIVKREPADMVTGGGVSGKASVQVKTEGEGFPCLLERADIPLDLPVKVERRGRRRRNRNATETVRKTEQSELPSGVLVKLEEGVRGRDGFPSLRKRAELPPAVVVVKQESVALGSEGGRGGAPPLDEAVSVSLEGQEPQYPWYSMMYDYFKSMPIGVTPASKPKYPGRVPFQKALRLIQGQSGTKWDARSILLAILEDTYAEDRGYAEQVAEGMAYVLDTEVDGFRLKDGQMCSGL</sequence>
<dbReference type="AlphaFoldDB" id="A0A9K3GD85"/>
<organism evidence="1 2">
    <name type="scientific">Kipferlia bialata</name>
    <dbReference type="NCBI Taxonomy" id="797122"/>
    <lineage>
        <taxon>Eukaryota</taxon>
        <taxon>Metamonada</taxon>
        <taxon>Carpediemonas-like organisms</taxon>
        <taxon>Kipferlia</taxon>
    </lineage>
</organism>
<evidence type="ECO:0000313" key="1">
    <source>
        <dbReference type="EMBL" id="GIQ79499.1"/>
    </source>
</evidence>
<name>A0A9K3GD85_9EUKA</name>
<protein>
    <submittedName>
        <fullName evidence="1">Uncharacterized protein</fullName>
    </submittedName>
</protein>
<reference evidence="1 2" key="1">
    <citation type="journal article" date="2018" name="PLoS ONE">
        <title>The draft genome of Kipferlia bialata reveals reductive genome evolution in fornicate parasites.</title>
        <authorList>
            <person name="Tanifuji G."/>
            <person name="Takabayashi S."/>
            <person name="Kume K."/>
            <person name="Takagi M."/>
            <person name="Nakayama T."/>
            <person name="Kamikawa R."/>
            <person name="Inagaki Y."/>
            <person name="Hashimoto T."/>
        </authorList>
    </citation>
    <scope>NUCLEOTIDE SEQUENCE [LARGE SCALE GENOMIC DNA]</scope>
    <source>
        <strain evidence="1">NY0173</strain>
    </source>
</reference>
<evidence type="ECO:0000313" key="2">
    <source>
        <dbReference type="Proteomes" id="UP000265618"/>
    </source>
</evidence>
<gene>
    <name evidence="1" type="ORF">KIPB_000149</name>
</gene>
<keyword evidence="2" id="KW-1185">Reference proteome</keyword>